<feature type="domain" description="ABC transmembrane type-1" evidence="10">
    <location>
        <begin position="50"/>
        <end position="335"/>
    </location>
</feature>
<evidence type="ECO:0000256" key="3">
    <source>
        <dbReference type="ARBA" id="ARBA00022692"/>
    </source>
</evidence>
<name>A0A5C1YNE3_9PROT</name>
<dbReference type="GO" id="GO:0140359">
    <property type="term" value="F:ABC-type transporter activity"/>
    <property type="evidence" value="ECO:0007669"/>
    <property type="project" value="InterPro"/>
</dbReference>
<evidence type="ECO:0000256" key="2">
    <source>
        <dbReference type="ARBA" id="ARBA00022448"/>
    </source>
</evidence>
<feature type="transmembrane region" description="Helical" evidence="8">
    <location>
        <begin position="47"/>
        <end position="68"/>
    </location>
</feature>
<dbReference type="GO" id="GO:0034040">
    <property type="term" value="F:ATPase-coupled lipid transmembrane transporter activity"/>
    <property type="evidence" value="ECO:0007669"/>
    <property type="project" value="TreeGrafter"/>
</dbReference>
<dbReference type="PANTHER" id="PTHR24221:SF654">
    <property type="entry name" value="ATP-BINDING CASSETTE SUB-FAMILY B MEMBER 6"/>
    <property type="match status" value="1"/>
</dbReference>
<keyword evidence="4" id="KW-0547">Nucleotide-binding</keyword>
<evidence type="ECO:0000256" key="4">
    <source>
        <dbReference type="ARBA" id="ARBA00022741"/>
    </source>
</evidence>
<dbReference type="InterPro" id="IPR027417">
    <property type="entry name" value="P-loop_NTPase"/>
</dbReference>
<dbReference type="KEGG" id="acek:FLP30_00140"/>
<dbReference type="InterPro" id="IPR011527">
    <property type="entry name" value="ABC1_TM_dom"/>
</dbReference>
<feature type="transmembrane region" description="Helical" evidence="8">
    <location>
        <begin position="178"/>
        <end position="208"/>
    </location>
</feature>
<gene>
    <name evidence="11" type="ORF">FLP30_00140</name>
</gene>
<dbReference type="GO" id="GO:0005524">
    <property type="term" value="F:ATP binding"/>
    <property type="evidence" value="ECO:0007669"/>
    <property type="project" value="UniProtKB-KW"/>
</dbReference>
<evidence type="ECO:0000256" key="6">
    <source>
        <dbReference type="ARBA" id="ARBA00022989"/>
    </source>
</evidence>
<dbReference type="SMART" id="SM00382">
    <property type="entry name" value="AAA"/>
    <property type="match status" value="1"/>
</dbReference>
<dbReference type="OrthoDB" id="5288404at2"/>
<evidence type="ECO:0000259" key="9">
    <source>
        <dbReference type="PROSITE" id="PS50893"/>
    </source>
</evidence>
<evidence type="ECO:0000313" key="12">
    <source>
        <dbReference type="Proteomes" id="UP000324536"/>
    </source>
</evidence>
<dbReference type="Gene3D" id="3.40.50.300">
    <property type="entry name" value="P-loop containing nucleotide triphosphate hydrolases"/>
    <property type="match status" value="1"/>
</dbReference>
<dbReference type="GO" id="GO:0005886">
    <property type="term" value="C:plasma membrane"/>
    <property type="evidence" value="ECO:0007669"/>
    <property type="project" value="UniProtKB-SubCell"/>
</dbReference>
<dbReference type="Pfam" id="PF00005">
    <property type="entry name" value="ABC_tran"/>
    <property type="match status" value="1"/>
</dbReference>
<dbReference type="SUPFAM" id="SSF52540">
    <property type="entry name" value="P-loop containing nucleoside triphosphate hydrolases"/>
    <property type="match status" value="1"/>
</dbReference>
<dbReference type="InterPro" id="IPR017871">
    <property type="entry name" value="ABC_transporter-like_CS"/>
</dbReference>
<keyword evidence="5 11" id="KW-0067">ATP-binding</keyword>
<feature type="domain" description="ABC transporter" evidence="9">
    <location>
        <begin position="370"/>
        <end position="604"/>
    </location>
</feature>
<proteinExistence type="predicted"/>
<dbReference type="PROSITE" id="PS50893">
    <property type="entry name" value="ABC_TRANSPORTER_2"/>
    <property type="match status" value="1"/>
</dbReference>
<evidence type="ECO:0000259" key="10">
    <source>
        <dbReference type="PROSITE" id="PS50929"/>
    </source>
</evidence>
<keyword evidence="12" id="KW-1185">Reference proteome</keyword>
<dbReference type="GO" id="GO:0016887">
    <property type="term" value="F:ATP hydrolysis activity"/>
    <property type="evidence" value="ECO:0007669"/>
    <property type="project" value="InterPro"/>
</dbReference>
<accession>A0A5C1YNE3</accession>
<dbReference type="Proteomes" id="UP000324536">
    <property type="component" value="Chromosome"/>
</dbReference>
<dbReference type="PROSITE" id="PS00211">
    <property type="entry name" value="ABC_TRANSPORTER_1"/>
    <property type="match status" value="1"/>
</dbReference>
<dbReference type="PANTHER" id="PTHR24221">
    <property type="entry name" value="ATP-BINDING CASSETTE SUB-FAMILY B"/>
    <property type="match status" value="1"/>
</dbReference>
<dbReference type="InterPro" id="IPR003439">
    <property type="entry name" value="ABC_transporter-like_ATP-bd"/>
</dbReference>
<dbReference type="AlphaFoldDB" id="A0A5C1YNE3"/>
<keyword evidence="2" id="KW-0813">Transport</keyword>
<evidence type="ECO:0000256" key="7">
    <source>
        <dbReference type="ARBA" id="ARBA00023136"/>
    </source>
</evidence>
<keyword evidence="6 8" id="KW-1133">Transmembrane helix</keyword>
<dbReference type="FunFam" id="3.40.50.300:FF:000287">
    <property type="entry name" value="Multidrug ABC transporter ATP-binding protein"/>
    <property type="match status" value="1"/>
</dbReference>
<comment type="subcellular location">
    <subcellularLocation>
        <location evidence="1">Cell membrane</location>
        <topology evidence="1">Multi-pass membrane protein</topology>
    </subcellularLocation>
</comment>
<keyword evidence="3 8" id="KW-0812">Transmembrane</keyword>
<evidence type="ECO:0000256" key="5">
    <source>
        <dbReference type="ARBA" id="ARBA00022840"/>
    </source>
</evidence>
<dbReference type="SUPFAM" id="SSF90123">
    <property type="entry name" value="ABC transporter transmembrane region"/>
    <property type="match status" value="1"/>
</dbReference>
<evidence type="ECO:0000256" key="1">
    <source>
        <dbReference type="ARBA" id="ARBA00004651"/>
    </source>
</evidence>
<dbReference type="RefSeq" id="WP_149277800.1">
    <property type="nucleotide sequence ID" value="NZ_CP043506.1"/>
</dbReference>
<dbReference type="InterPro" id="IPR003593">
    <property type="entry name" value="AAA+_ATPase"/>
</dbReference>
<dbReference type="Gene3D" id="1.20.1560.10">
    <property type="entry name" value="ABC transporter type 1, transmembrane domain"/>
    <property type="match status" value="1"/>
</dbReference>
<dbReference type="InterPro" id="IPR036640">
    <property type="entry name" value="ABC1_TM_sf"/>
</dbReference>
<dbReference type="Pfam" id="PF00664">
    <property type="entry name" value="ABC_membrane"/>
    <property type="match status" value="1"/>
</dbReference>
<evidence type="ECO:0000256" key="8">
    <source>
        <dbReference type="SAM" id="Phobius"/>
    </source>
</evidence>
<dbReference type="InterPro" id="IPR039421">
    <property type="entry name" value="Type_1_exporter"/>
</dbReference>
<reference evidence="11 12" key="1">
    <citation type="submission" date="2019-09" db="EMBL/GenBank/DDBJ databases">
        <title>Genome sequencing of strain KACC 21233.</title>
        <authorList>
            <person name="Heo J."/>
            <person name="Kim S.-J."/>
            <person name="Kim J.-S."/>
            <person name="Hong S.-B."/>
            <person name="Kwon S.-W."/>
        </authorList>
    </citation>
    <scope>NUCLEOTIDE SEQUENCE [LARGE SCALE GENOMIC DNA]</scope>
    <source>
        <strain evidence="11 12">KACC 21233</strain>
    </source>
</reference>
<sequence length="610" mass="66035">MAAEAVDARQPEAGGNAPQVTVPDDELPRYAGRPVLFLLRYMRHRPLGHALVFGAVIVAVSCIVLSSYGIRHLVDLMTSSAPSRQVTSVWAAVGVLVGLILADNLGWRIAGWFAARTFVAVTGDIRQDLFRFLTGHSPAYFADRMPTSLAARIATAGSVSFTIENMLAWSVIPPALNVLLSVVLLLSVNVIMGSTTVVLAGALCFGMFRLAVRGRRLHGDYAAAAAGLEGETLDVMGNIALVRAFGMRNRERARFNALTQREMGERLKSLRYMEKLRMVHAAVTAALTAGLLVWAVLLWQWQEATVGQVVMIITLGFAVLHGTRDLALSMVETIQHNARLSEVLSSLLVPYDMPETPGATVPKGPVLGDIRFQNVSFAYPGGTSVLTDFNLHIGPGTRVGLVGRSGSGKSTVLALLQRLRFVQSGVIVLDGHDIRDLTDDALRACLSVVPQDVSLLHRTVMENIRYGRPDASDEEVRAAAAAAGCAAFIEALPEQFETLVGDRGVKLSGGQRQRIAIARAFLRNAPVLILDEATSALDTESEAHVQEALDRLMVGRTVIAVAHRLSTLRNFDRIVVMQDGRIVEDGAPAQLERQNGLYSQFLNRQVTQSQ</sequence>
<feature type="transmembrane region" description="Helical" evidence="8">
    <location>
        <begin position="88"/>
        <end position="107"/>
    </location>
</feature>
<dbReference type="PROSITE" id="PS50929">
    <property type="entry name" value="ABC_TM1F"/>
    <property type="match status" value="1"/>
</dbReference>
<keyword evidence="7 8" id="KW-0472">Membrane</keyword>
<evidence type="ECO:0000313" key="11">
    <source>
        <dbReference type="EMBL" id="QEO16352.1"/>
    </source>
</evidence>
<organism evidence="11 12">
    <name type="scientific">Acetobacter vaccinii</name>
    <dbReference type="NCBI Taxonomy" id="2592655"/>
    <lineage>
        <taxon>Bacteria</taxon>
        <taxon>Pseudomonadati</taxon>
        <taxon>Pseudomonadota</taxon>
        <taxon>Alphaproteobacteria</taxon>
        <taxon>Acetobacterales</taxon>
        <taxon>Acetobacteraceae</taxon>
        <taxon>Acetobacter</taxon>
    </lineage>
</organism>
<dbReference type="EMBL" id="CP043506">
    <property type="protein sequence ID" value="QEO16352.1"/>
    <property type="molecule type" value="Genomic_DNA"/>
</dbReference>
<feature type="transmembrane region" description="Helical" evidence="8">
    <location>
        <begin position="278"/>
        <end position="299"/>
    </location>
</feature>
<protein>
    <submittedName>
        <fullName evidence="11">ABC transporter ATP-binding protein</fullName>
    </submittedName>
</protein>